<evidence type="ECO:0000256" key="1">
    <source>
        <dbReference type="SAM" id="MobiDB-lite"/>
    </source>
</evidence>
<gene>
    <name evidence="2" type="ORF">DBV05_g8598</name>
</gene>
<dbReference type="AlphaFoldDB" id="A0A5N5D4R1"/>
<accession>A0A5N5D4R1</accession>
<feature type="compositionally biased region" description="Polar residues" evidence="1">
    <location>
        <begin position="94"/>
        <end position="103"/>
    </location>
</feature>
<reference evidence="2 3" key="1">
    <citation type="journal article" date="2019" name="Sci. Rep.">
        <title>A multi-omics analysis of the grapevine pathogen Lasiodiplodia theobromae reveals that temperature affects the expression of virulence- and pathogenicity-related genes.</title>
        <authorList>
            <person name="Felix C."/>
            <person name="Meneses R."/>
            <person name="Goncalves M.F.M."/>
            <person name="Tilleman L."/>
            <person name="Duarte A.S."/>
            <person name="Jorrin-Novo J.V."/>
            <person name="Van de Peer Y."/>
            <person name="Deforce D."/>
            <person name="Van Nieuwerburgh F."/>
            <person name="Esteves A.C."/>
            <person name="Alves A."/>
        </authorList>
    </citation>
    <scope>NUCLEOTIDE SEQUENCE [LARGE SCALE GENOMIC DNA]</scope>
    <source>
        <strain evidence="2 3">LA-SOL3</strain>
    </source>
</reference>
<organism evidence="2 3">
    <name type="scientific">Lasiodiplodia theobromae</name>
    <dbReference type="NCBI Taxonomy" id="45133"/>
    <lineage>
        <taxon>Eukaryota</taxon>
        <taxon>Fungi</taxon>
        <taxon>Dikarya</taxon>
        <taxon>Ascomycota</taxon>
        <taxon>Pezizomycotina</taxon>
        <taxon>Dothideomycetes</taxon>
        <taxon>Dothideomycetes incertae sedis</taxon>
        <taxon>Botryosphaeriales</taxon>
        <taxon>Botryosphaeriaceae</taxon>
        <taxon>Lasiodiplodia</taxon>
    </lineage>
</organism>
<name>A0A5N5D4R1_9PEZI</name>
<protein>
    <submittedName>
        <fullName evidence="2">Uncharacterized protein</fullName>
    </submittedName>
</protein>
<dbReference type="Proteomes" id="UP000325902">
    <property type="component" value="Unassembled WGS sequence"/>
</dbReference>
<evidence type="ECO:0000313" key="2">
    <source>
        <dbReference type="EMBL" id="KAB2572715.1"/>
    </source>
</evidence>
<proteinExistence type="predicted"/>
<feature type="region of interest" description="Disordered" evidence="1">
    <location>
        <begin position="93"/>
        <end position="125"/>
    </location>
</feature>
<sequence>MRDASSTNSSLAITNDQLENRRIISDNVSAKIQREKGELKRKYAAGMDGKAKLMAELNGVSQDLESLQIDSEKWHEGSDKLTDQNNKLFGAIKTNATKLSNAQPAAKKDPRDAHRQEQPAPGHHR</sequence>
<comment type="caution">
    <text evidence="2">The sequence shown here is derived from an EMBL/GenBank/DDBJ whole genome shotgun (WGS) entry which is preliminary data.</text>
</comment>
<evidence type="ECO:0000313" key="3">
    <source>
        <dbReference type="Proteomes" id="UP000325902"/>
    </source>
</evidence>
<keyword evidence="3" id="KW-1185">Reference proteome</keyword>
<feature type="compositionally biased region" description="Basic and acidic residues" evidence="1">
    <location>
        <begin position="106"/>
        <end position="117"/>
    </location>
</feature>
<dbReference type="EMBL" id="VCHE01000072">
    <property type="protein sequence ID" value="KAB2572715.1"/>
    <property type="molecule type" value="Genomic_DNA"/>
</dbReference>